<dbReference type="RefSeq" id="WP_088997411.1">
    <property type="nucleotide sequence ID" value="NZ_LT607750.1"/>
</dbReference>
<keyword evidence="4" id="KW-1185">Reference proteome</keyword>
<keyword evidence="2" id="KW-1133">Transmembrane helix</keyword>
<evidence type="ECO:0000313" key="3">
    <source>
        <dbReference type="EMBL" id="SCG36235.1"/>
    </source>
</evidence>
<feature type="transmembrane region" description="Helical" evidence="2">
    <location>
        <begin position="12"/>
        <end position="32"/>
    </location>
</feature>
<dbReference type="AlphaFoldDB" id="A0A1C5GR20"/>
<evidence type="ECO:0000256" key="1">
    <source>
        <dbReference type="SAM" id="MobiDB-lite"/>
    </source>
</evidence>
<evidence type="ECO:0000256" key="2">
    <source>
        <dbReference type="SAM" id="Phobius"/>
    </source>
</evidence>
<proteinExistence type="predicted"/>
<dbReference type="EMBL" id="LT607750">
    <property type="protein sequence ID" value="SCG36235.1"/>
    <property type="molecule type" value="Genomic_DNA"/>
</dbReference>
<organism evidence="3 4">
    <name type="scientific">Micromonospora echinaurantiaca</name>
    <dbReference type="NCBI Taxonomy" id="47857"/>
    <lineage>
        <taxon>Bacteria</taxon>
        <taxon>Bacillati</taxon>
        <taxon>Actinomycetota</taxon>
        <taxon>Actinomycetes</taxon>
        <taxon>Micromonosporales</taxon>
        <taxon>Micromonosporaceae</taxon>
        <taxon>Micromonospora</taxon>
    </lineage>
</organism>
<protein>
    <submittedName>
        <fullName evidence="3">Uncharacterized protein</fullName>
    </submittedName>
</protein>
<reference evidence="3 4" key="1">
    <citation type="submission" date="2016-06" db="EMBL/GenBank/DDBJ databases">
        <authorList>
            <person name="Kjaerup R.B."/>
            <person name="Dalgaard T.S."/>
            <person name="Juul-Madsen H.R."/>
        </authorList>
    </citation>
    <scope>NUCLEOTIDE SEQUENCE [LARGE SCALE GENOMIC DNA]</scope>
    <source>
        <strain evidence="3 4">DSM 43904</strain>
    </source>
</reference>
<dbReference type="Proteomes" id="UP000198217">
    <property type="component" value="Chromosome I"/>
</dbReference>
<feature type="region of interest" description="Disordered" evidence="1">
    <location>
        <begin position="40"/>
        <end position="71"/>
    </location>
</feature>
<accession>A0A1C5GR20</accession>
<sequence length="71" mass="6921">MAGDTGTTALRELLFVVAVAAAGLLLAMVAVFTPWHATPGGAAPAGPVELHSPVGAVDEPGQSGRTDPTAG</sequence>
<keyword evidence="2" id="KW-0812">Transmembrane</keyword>
<gene>
    <name evidence="3" type="ORF">GA0070609_0222</name>
</gene>
<name>A0A1C5GR20_9ACTN</name>
<keyword evidence="2" id="KW-0472">Membrane</keyword>
<evidence type="ECO:0000313" key="4">
    <source>
        <dbReference type="Proteomes" id="UP000198217"/>
    </source>
</evidence>